<accession>A0A7D7L1Q2</accession>
<sequence length="71" mass="8225">MTVDRQYKSEWRSGALEEYKNWDKAQKAKMLEKLKEQNQNIQIPVAQSAIKPAQATIAQREEKSTDKGRGF</sequence>
<name>A0A7D7L1Q2_CAMFE</name>
<reference evidence="2" key="1">
    <citation type="journal article" date="2021" name="PeerJ">
        <title>A comparison of fourteen fully characterized mammalian-associated Campylobacter fetus isolates suggests that loss of defense mechanisms contribute to high genomic plasticity and subspecies evolution.</title>
        <authorList>
            <person name="Nadin-Davis S.A."/>
            <person name="Chmara J."/>
            <person name="Carrillo C.D."/>
            <person name="Amoako K."/>
            <person name="Goji N."/>
            <person name="Duceppe M.O."/>
            <person name="Devenish J."/>
        </authorList>
    </citation>
    <scope>NUCLEOTIDE SEQUENCE</scope>
    <source>
        <plasmid evidence="2">pCFVi_ADRI545_P1</plasmid>
    </source>
</reference>
<gene>
    <name evidence="2" type="ORF">GZ988_010750</name>
</gene>
<evidence type="ECO:0000313" key="2">
    <source>
        <dbReference type="EMBL" id="QMS62031.1"/>
    </source>
</evidence>
<feature type="region of interest" description="Disordered" evidence="1">
    <location>
        <begin position="52"/>
        <end position="71"/>
    </location>
</feature>
<dbReference type="AlphaFoldDB" id="A0A7D7L1Q2"/>
<dbReference type="RefSeq" id="WP_002850970.1">
    <property type="nucleotide sequence ID" value="NZ_CP059438.1"/>
</dbReference>
<dbReference type="EMBL" id="CP059438">
    <property type="protein sequence ID" value="QMS62031.1"/>
    <property type="molecule type" value="Genomic_DNA"/>
</dbReference>
<protein>
    <submittedName>
        <fullName evidence="2">Uncharacterized protein</fullName>
    </submittedName>
</protein>
<proteinExistence type="predicted"/>
<geneLocation type="plasmid" evidence="2">
    <name>pCFVi_ADRI545_P1</name>
</geneLocation>
<feature type="compositionally biased region" description="Basic and acidic residues" evidence="1">
    <location>
        <begin position="59"/>
        <end position="71"/>
    </location>
</feature>
<keyword evidence="2" id="KW-0614">Plasmid</keyword>
<organism evidence="2">
    <name type="scientific">Campylobacter fetus</name>
    <dbReference type="NCBI Taxonomy" id="196"/>
    <lineage>
        <taxon>Bacteria</taxon>
        <taxon>Pseudomonadati</taxon>
        <taxon>Campylobacterota</taxon>
        <taxon>Epsilonproteobacteria</taxon>
        <taxon>Campylobacterales</taxon>
        <taxon>Campylobacteraceae</taxon>
        <taxon>Campylobacter</taxon>
    </lineage>
</organism>
<evidence type="ECO:0000256" key="1">
    <source>
        <dbReference type="SAM" id="MobiDB-lite"/>
    </source>
</evidence>